<feature type="transmembrane region" description="Helical" evidence="6">
    <location>
        <begin position="304"/>
        <end position="322"/>
    </location>
</feature>
<dbReference type="InterPro" id="IPR011701">
    <property type="entry name" value="MFS"/>
</dbReference>
<evidence type="ECO:0000256" key="2">
    <source>
        <dbReference type="ARBA" id="ARBA00022448"/>
    </source>
</evidence>
<evidence type="ECO:0000256" key="1">
    <source>
        <dbReference type="ARBA" id="ARBA00004141"/>
    </source>
</evidence>
<name>A0A8T5UVD7_9EURY</name>
<reference evidence="9" key="1">
    <citation type="journal article" date="2022" name="Microbiol. Resour. Announc.">
        <title>Draft Genome Sequence of a Methanogenic Archaeon from West Spitsbergen Permafrost.</title>
        <authorList>
            <person name="Trubitsyn V."/>
            <person name="Rivkina E."/>
            <person name="Shcherbakova V."/>
        </authorList>
    </citation>
    <scope>NUCLEOTIDE SEQUENCE [LARGE SCALE GENOMIC DNA]</scope>
    <source>
        <strain evidence="9">VT</strain>
    </source>
</reference>
<feature type="transmembrane region" description="Helical" evidence="6">
    <location>
        <begin position="357"/>
        <end position="374"/>
    </location>
</feature>
<dbReference type="PANTHER" id="PTHR42718">
    <property type="entry name" value="MAJOR FACILITATOR SUPERFAMILY MULTIDRUG TRANSPORTER MFSC"/>
    <property type="match status" value="1"/>
</dbReference>
<dbReference type="EMBL" id="JAIOUQ010000007">
    <property type="protein sequence ID" value="MBZ2165886.1"/>
    <property type="molecule type" value="Genomic_DNA"/>
</dbReference>
<evidence type="ECO:0000313" key="9">
    <source>
        <dbReference type="Proteomes" id="UP000825933"/>
    </source>
</evidence>
<dbReference type="AlphaFoldDB" id="A0A8T5UVD7"/>
<feature type="transmembrane region" description="Helical" evidence="6">
    <location>
        <begin position="167"/>
        <end position="189"/>
    </location>
</feature>
<accession>A0A8T5UVD7</accession>
<dbReference type="PROSITE" id="PS50850">
    <property type="entry name" value="MFS"/>
    <property type="match status" value="1"/>
</dbReference>
<dbReference type="Gene3D" id="1.20.1250.20">
    <property type="entry name" value="MFS general substrate transporter like domains"/>
    <property type="match status" value="1"/>
</dbReference>
<feature type="transmembrane region" description="Helical" evidence="6">
    <location>
        <begin position="226"/>
        <end position="248"/>
    </location>
</feature>
<dbReference type="GO" id="GO:0016020">
    <property type="term" value="C:membrane"/>
    <property type="evidence" value="ECO:0007669"/>
    <property type="project" value="UniProtKB-SubCell"/>
</dbReference>
<keyword evidence="9" id="KW-1185">Reference proteome</keyword>
<feature type="transmembrane region" description="Helical" evidence="6">
    <location>
        <begin position="50"/>
        <end position="69"/>
    </location>
</feature>
<feature type="transmembrane region" description="Helical" evidence="6">
    <location>
        <begin position="12"/>
        <end position="38"/>
    </location>
</feature>
<sequence>MYKYIPIKKTNRNLVAFIMSFGVFIWSFSAGIVTIALPTISQYLDVSTSLVSWVVVAHLLVLTSFLLIFGKIGDYVGYKKIFLGGLFLFTIGSYFSGISLDIYQLISSRILQGIGSAMLLSMTPAIISTTFPHITRGKVFGYISLATTVALSLGYGVGGFITEYFGWHWIFFITVPLGIIAMILAYQFLPEMHATEDYQGFDLIGSLLIFLAVIALIISLEMGGRLGWTSPLILSGFLSSIVLIFLFYKWELLYPHPLFNMCLLKQKYLNLSIAAGFMTSFVLTGTIFLLPFYLELIMNYSTDIAGLIILVPTLLIVFVGPLSGRISDRMGSKIPSLVGAICLAIALFVLTVLDPTIGKFGILFVLIALLMRSLSDGMFSPANNKLVMSHSPPGMMGSVSSLLNTAKYLGLVMGVVIFETIFDSTVSHISSNVEGVTSTGAFQFSVPVETLLTGFHQAFLIGAIISVLIIVASLFSKENPLANEYDTKNSKEDIKKELMLEDDFN</sequence>
<evidence type="ECO:0000256" key="5">
    <source>
        <dbReference type="ARBA" id="ARBA00023136"/>
    </source>
</evidence>
<feature type="transmembrane region" description="Helical" evidence="6">
    <location>
        <begin position="81"/>
        <end position="100"/>
    </location>
</feature>
<dbReference type="PANTHER" id="PTHR42718:SF9">
    <property type="entry name" value="MAJOR FACILITATOR SUPERFAMILY MULTIDRUG TRANSPORTER MFSC"/>
    <property type="match status" value="1"/>
</dbReference>
<gene>
    <name evidence="8" type="ORF">K8N75_07525</name>
</gene>
<feature type="transmembrane region" description="Helical" evidence="6">
    <location>
        <begin position="201"/>
        <end position="220"/>
    </location>
</feature>
<dbReference type="Proteomes" id="UP000825933">
    <property type="component" value="Unassembled WGS sequence"/>
</dbReference>
<keyword evidence="4 6" id="KW-1133">Transmembrane helix</keyword>
<comment type="caution">
    <text evidence="8">The sequence shown here is derived from an EMBL/GenBank/DDBJ whole genome shotgun (WGS) entry which is preliminary data.</text>
</comment>
<evidence type="ECO:0000256" key="4">
    <source>
        <dbReference type="ARBA" id="ARBA00022989"/>
    </source>
</evidence>
<dbReference type="SUPFAM" id="SSF103473">
    <property type="entry name" value="MFS general substrate transporter"/>
    <property type="match status" value="2"/>
</dbReference>
<dbReference type="Pfam" id="PF07690">
    <property type="entry name" value="MFS_1"/>
    <property type="match status" value="1"/>
</dbReference>
<dbReference type="GO" id="GO:0022857">
    <property type="term" value="F:transmembrane transporter activity"/>
    <property type="evidence" value="ECO:0007669"/>
    <property type="project" value="InterPro"/>
</dbReference>
<keyword evidence="2" id="KW-0813">Transport</keyword>
<feature type="domain" description="Major facilitator superfamily (MFS) profile" evidence="7">
    <location>
        <begin position="15"/>
        <end position="481"/>
    </location>
</feature>
<feature type="transmembrane region" description="Helical" evidence="6">
    <location>
        <begin position="395"/>
        <end position="418"/>
    </location>
</feature>
<dbReference type="InterPro" id="IPR020846">
    <property type="entry name" value="MFS_dom"/>
</dbReference>
<organism evidence="8 9">
    <name type="scientific">Methanobacterium spitsbergense</name>
    <dbReference type="NCBI Taxonomy" id="2874285"/>
    <lineage>
        <taxon>Archaea</taxon>
        <taxon>Methanobacteriati</taxon>
        <taxon>Methanobacteriota</taxon>
        <taxon>Methanomada group</taxon>
        <taxon>Methanobacteria</taxon>
        <taxon>Methanobacteriales</taxon>
        <taxon>Methanobacteriaceae</taxon>
        <taxon>Methanobacterium</taxon>
    </lineage>
</organism>
<evidence type="ECO:0000256" key="6">
    <source>
        <dbReference type="SAM" id="Phobius"/>
    </source>
</evidence>
<keyword evidence="3 6" id="KW-0812">Transmembrane</keyword>
<feature type="transmembrane region" description="Helical" evidence="6">
    <location>
        <begin position="139"/>
        <end position="161"/>
    </location>
</feature>
<comment type="subcellular location">
    <subcellularLocation>
        <location evidence="1">Membrane</location>
        <topology evidence="1">Multi-pass membrane protein</topology>
    </subcellularLocation>
</comment>
<dbReference type="RefSeq" id="WP_223791462.1">
    <property type="nucleotide sequence ID" value="NZ_JAIOUQ010000007.1"/>
</dbReference>
<feature type="transmembrane region" description="Helical" evidence="6">
    <location>
        <begin position="334"/>
        <end position="351"/>
    </location>
</feature>
<feature type="transmembrane region" description="Helical" evidence="6">
    <location>
        <begin position="106"/>
        <end position="127"/>
    </location>
</feature>
<feature type="transmembrane region" description="Helical" evidence="6">
    <location>
        <begin position="268"/>
        <end position="292"/>
    </location>
</feature>
<dbReference type="InterPro" id="IPR036259">
    <property type="entry name" value="MFS_trans_sf"/>
</dbReference>
<evidence type="ECO:0000313" key="8">
    <source>
        <dbReference type="EMBL" id="MBZ2165886.1"/>
    </source>
</evidence>
<feature type="transmembrane region" description="Helical" evidence="6">
    <location>
        <begin position="455"/>
        <end position="475"/>
    </location>
</feature>
<protein>
    <submittedName>
        <fullName evidence="8">MFS transporter</fullName>
    </submittedName>
</protein>
<keyword evidence="5 6" id="KW-0472">Membrane</keyword>
<evidence type="ECO:0000259" key="7">
    <source>
        <dbReference type="PROSITE" id="PS50850"/>
    </source>
</evidence>
<evidence type="ECO:0000256" key="3">
    <source>
        <dbReference type="ARBA" id="ARBA00022692"/>
    </source>
</evidence>
<dbReference type="CDD" id="cd17321">
    <property type="entry name" value="MFS_MMR_MDR_like"/>
    <property type="match status" value="1"/>
</dbReference>
<dbReference type="Gene3D" id="1.20.1720.10">
    <property type="entry name" value="Multidrug resistance protein D"/>
    <property type="match status" value="1"/>
</dbReference>
<proteinExistence type="predicted"/>